<evidence type="ECO:0000256" key="5">
    <source>
        <dbReference type="ARBA" id="ARBA00022801"/>
    </source>
</evidence>
<organism evidence="8">
    <name type="scientific">marine sediment metagenome</name>
    <dbReference type="NCBI Taxonomy" id="412755"/>
    <lineage>
        <taxon>unclassified sequences</taxon>
        <taxon>metagenomes</taxon>
        <taxon>ecological metagenomes</taxon>
    </lineage>
</organism>
<dbReference type="InterPro" id="IPR019758">
    <property type="entry name" value="Pept_S26A_signal_pept_1_CS"/>
</dbReference>
<dbReference type="InterPro" id="IPR019757">
    <property type="entry name" value="Pept_S26A_signal_pept_1_Lys-AS"/>
</dbReference>
<evidence type="ECO:0000256" key="1">
    <source>
        <dbReference type="ARBA" id="ARBA00000677"/>
    </source>
</evidence>
<dbReference type="GO" id="GO:0006465">
    <property type="term" value="P:signal peptide processing"/>
    <property type="evidence" value="ECO:0007669"/>
    <property type="project" value="InterPro"/>
</dbReference>
<evidence type="ECO:0000256" key="6">
    <source>
        <dbReference type="SAM" id="Phobius"/>
    </source>
</evidence>
<dbReference type="GO" id="GO:0004252">
    <property type="term" value="F:serine-type endopeptidase activity"/>
    <property type="evidence" value="ECO:0007669"/>
    <property type="project" value="InterPro"/>
</dbReference>
<dbReference type="CDD" id="cd06530">
    <property type="entry name" value="S26_SPase_I"/>
    <property type="match status" value="1"/>
</dbReference>
<dbReference type="Gene3D" id="2.10.109.10">
    <property type="entry name" value="Umud Fragment, subunit A"/>
    <property type="match status" value="1"/>
</dbReference>
<evidence type="ECO:0000313" key="8">
    <source>
        <dbReference type="EMBL" id="GAG65615.1"/>
    </source>
</evidence>
<dbReference type="PROSITE" id="PS00761">
    <property type="entry name" value="SPASE_I_3"/>
    <property type="match status" value="1"/>
</dbReference>
<dbReference type="AlphaFoldDB" id="X0Z8A4"/>
<dbReference type="InterPro" id="IPR019533">
    <property type="entry name" value="Peptidase_S26"/>
</dbReference>
<keyword evidence="4" id="KW-0645">Protease</keyword>
<evidence type="ECO:0000256" key="3">
    <source>
        <dbReference type="ARBA" id="ARBA00013208"/>
    </source>
</evidence>
<evidence type="ECO:0000259" key="7">
    <source>
        <dbReference type="Pfam" id="PF10502"/>
    </source>
</evidence>
<dbReference type="InterPro" id="IPR019756">
    <property type="entry name" value="Pept_S26A_signal_pept_1_Ser-AS"/>
</dbReference>
<feature type="transmembrane region" description="Helical" evidence="6">
    <location>
        <begin position="27"/>
        <end position="46"/>
    </location>
</feature>
<accession>X0Z8A4</accession>
<sequence length="186" mass="21576">MEKNNKEMKNLKKKDIKKGKKSMIRELLETVISAGIIAFIIITFIGQVTVVRGASMEPTLHDRERLIANKISYRFQSPERNEIVIFRPPIGIKRNYIKRIIGIPGDKIEIVKGEVYLNDKKLEESYVKNRSYESMPPTIVPDNSFFVLGDNRPNSSDSRYWGFVPRKNVVGRAWVVFWPLNKIRLP</sequence>
<dbReference type="NCBIfam" id="TIGR02227">
    <property type="entry name" value="sigpep_I_bact"/>
    <property type="match status" value="1"/>
</dbReference>
<comment type="catalytic activity">
    <reaction evidence="1">
        <text>Cleavage of hydrophobic, N-terminal signal or leader sequences from secreted and periplasmic proteins.</text>
        <dbReference type="EC" id="3.4.21.89"/>
    </reaction>
</comment>
<evidence type="ECO:0000256" key="4">
    <source>
        <dbReference type="ARBA" id="ARBA00022670"/>
    </source>
</evidence>
<proteinExistence type="inferred from homology"/>
<dbReference type="GO" id="GO:0016020">
    <property type="term" value="C:membrane"/>
    <property type="evidence" value="ECO:0007669"/>
    <property type="project" value="InterPro"/>
</dbReference>
<protein>
    <recommendedName>
        <fullName evidence="3">signal peptidase I</fullName>
        <ecNumber evidence="3">3.4.21.89</ecNumber>
    </recommendedName>
</protein>
<dbReference type="GO" id="GO:0009003">
    <property type="term" value="F:signal peptidase activity"/>
    <property type="evidence" value="ECO:0007669"/>
    <property type="project" value="UniProtKB-EC"/>
</dbReference>
<evidence type="ECO:0000256" key="2">
    <source>
        <dbReference type="ARBA" id="ARBA00009370"/>
    </source>
</evidence>
<dbReference type="PANTHER" id="PTHR43390">
    <property type="entry name" value="SIGNAL PEPTIDASE I"/>
    <property type="match status" value="1"/>
</dbReference>
<dbReference type="Pfam" id="PF10502">
    <property type="entry name" value="Peptidase_S26"/>
    <property type="match status" value="1"/>
</dbReference>
<comment type="caution">
    <text evidence="8">The sequence shown here is derived from an EMBL/GenBank/DDBJ whole genome shotgun (WGS) entry which is preliminary data.</text>
</comment>
<dbReference type="SUPFAM" id="SSF51306">
    <property type="entry name" value="LexA/Signal peptidase"/>
    <property type="match status" value="1"/>
</dbReference>
<dbReference type="EC" id="3.4.21.89" evidence="3"/>
<dbReference type="EMBL" id="BART01000141">
    <property type="protein sequence ID" value="GAG65615.1"/>
    <property type="molecule type" value="Genomic_DNA"/>
</dbReference>
<dbReference type="PRINTS" id="PR00727">
    <property type="entry name" value="LEADERPTASE"/>
</dbReference>
<dbReference type="PROSITE" id="PS00501">
    <property type="entry name" value="SPASE_I_1"/>
    <property type="match status" value="1"/>
</dbReference>
<feature type="domain" description="Peptidase S26" evidence="7">
    <location>
        <begin position="25"/>
        <end position="178"/>
    </location>
</feature>
<keyword evidence="6" id="KW-0812">Transmembrane</keyword>
<dbReference type="InterPro" id="IPR036286">
    <property type="entry name" value="LexA/Signal_pep-like_sf"/>
</dbReference>
<gene>
    <name evidence="8" type="ORF">S01H4_00882</name>
</gene>
<dbReference type="PROSITE" id="PS00760">
    <property type="entry name" value="SPASE_I_2"/>
    <property type="match status" value="1"/>
</dbReference>
<reference evidence="8" key="1">
    <citation type="journal article" date="2014" name="Front. Microbiol.">
        <title>High frequency of phylogenetically diverse reductive dehalogenase-homologous genes in deep subseafloor sedimentary metagenomes.</title>
        <authorList>
            <person name="Kawai M."/>
            <person name="Futagami T."/>
            <person name="Toyoda A."/>
            <person name="Takaki Y."/>
            <person name="Nishi S."/>
            <person name="Hori S."/>
            <person name="Arai W."/>
            <person name="Tsubouchi T."/>
            <person name="Morono Y."/>
            <person name="Uchiyama I."/>
            <person name="Ito T."/>
            <person name="Fujiyama A."/>
            <person name="Inagaki F."/>
            <person name="Takami H."/>
        </authorList>
    </citation>
    <scope>NUCLEOTIDE SEQUENCE</scope>
    <source>
        <strain evidence="8">Expedition CK06-06</strain>
    </source>
</reference>
<keyword evidence="6" id="KW-1133">Transmembrane helix</keyword>
<dbReference type="PANTHER" id="PTHR43390:SF1">
    <property type="entry name" value="CHLOROPLAST PROCESSING PEPTIDASE"/>
    <property type="match status" value="1"/>
</dbReference>
<dbReference type="InterPro" id="IPR000223">
    <property type="entry name" value="Pept_S26A_signal_pept_1"/>
</dbReference>
<keyword evidence="5" id="KW-0378">Hydrolase</keyword>
<comment type="similarity">
    <text evidence="2">Belongs to the peptidase S26 family.</text>
</comment>
<name>X0Z8A4_9ZZZZ</name>
<keyword evidence="6" id="KW-0472">Membrane</keyword>